<dbReference type="GO" id="GO:0051287">
    <property type="term" value="F:NAD binding"/>
    <property type="evidence" value="ECO:0007669"/>
    <property type="project" value="InterPro"/>
</dbReference>
<evidence type="ECO:0000313" key="9">
    <source>
        <dbReference type="EMBL" id="TFD62189.1"/>
    </source>
</evidence>
<dbReference type="SUPFAM" id="SSF48179">
    <property type="entry name" value="6-phosphogluconate dehydrogenase C-terminal domain-like"/>
    <property type="match status" value="1"/>
</dbReference>
<evidence type="ECO:0000259" key="7">
    <source>
        <dbReference type="Pfam" id="PF03446"/>
    </source>
</evidence>
<dbReference type="InterPro" id="IPR036291">
    <property type="entry name" value="NAD(P)-bd_dom_sf"/>
</dbReference>
<keyword evidence="2 6" id="KW-0101">Branched-chain amino acid catabolism</keyword>
<name>A0A4R9AJ99_9MICO</name>
<dbReference type="PROSITE" id="PS00895">
    <property type="entry name" value="3_HYDROXYISOBUT_DH"/>
    <property type="match status" value="1"/>
</dbReference>
<dbReference type="FunFam" id="1.10.1040.10:FF:000006">
    <property type="entry name" value="3-hydroxyisobutyrate dehydrogenase"/>
    <property type="match status" value="1"/>
</dbReference>
<comment type="pathway">
    <text evidence="6">Amino-acid degradation; L-valine degradation.</text>
</comment>
<dbReference type="GO" id="GO:0008442">
    <property type="term" value="F:3-hydroxyisobutyrate dehydrogenase activity"/>
    <property type="evidence" value="ECO:0007669"/>
    <property type="project" value="UniProtKB-EC"/>
</dbReference>
<protein>
    <recommendedName>
        <fullName evidence="6">3-hydroxyisobutyrate dehydrogenase</fullName>
        <shortName evidence="6">HIBADH</shortName>
        <ecNumber evidence="6">1.1.1.31</ecNumber>
    </recommendedName>
</protein>
<dbReference type="InterPro" id="IPR002204">
    <property type="entry name" value="3-OH-isobutyrate_DH-rel_CS"/>
</dbReference>
<comment type="similarity">
    <text evidence="1 6">Belongs to the HIBADH-related family.</text>
</comment>
<dbReference type="InterPro" id="IPR029154">
    <property type="entry name" value="HIBADH-like_NADP-bd"/>
</dbReference>
<dbReference type="PANTHER" id="PTHR22981:SF7">
    <property type="entry name" value="3-HYDROXYISOBUTYRATE DEHYDROGENASE, MITOCHONDRIAL"/>
    <property type="match status" value="1"/>
</dbReference>
<dbReference type="OrthoDB" id="3185659at2"/>
<dbReference type="Pfam" id="PF03446">
    <property type="entry name" value="NAD_binding_2"/>
    <property type="match status" value="1"/>
</dbReference>
<keyword evidence="4 6" id="KW-0520">NAD</keyword>
<evidence type="ECO:0000256" key="1">
    <source>
        <dbReference type="ARBA" id="ARBA00009080"/>
    </source>
</evidence>
<evidence type="ECO:0000256" key="6">
    <source>
        <dbReference type="RuleBase" id="RU910714"/>
    </source>
</evidence>
<comment type="catalytic activity">
    <reaction evidence="6">
        <text>3-hydroxy-2-methylpropanoate + NAD(+) = 2-methyl-3-oxopropanoate + NADH + H(+)</text>
        <dbReference type="Rhea" id="RHEA:17681"/>
        <dbReference type="ChEBI" id="CHEBI:11805"/>
        <dbReference type="ChEBI" id="CHEBI:15378"/>
        <dbReference type="ChEBI" id="CHEBI:57540"/>
        <dbReference type="ChEBI" id="CHEBI:57700"/>
        <dbReference type="ChEBI" id="CHEBI:57945"/>
        <dbReference type="EC" id="1.1.1.31"/>
    </reaction>
</comment>
<dbReference type="Gene3D" id="3.40.50.720">
    <property type="entry name" value="NAD(P)-binding Rossmann-like Domain"/>
    <property type="match status" value="1"/>
</dbReference>
<dbReference type="EMBL" id="SOHJ01000003">
    <property type="protein sequence ID" value="TFD62189.1"/>
    <property type="molecule type" value="Genomic_DNA"/>
</dbReference>
<evidence type="ECO:0000256" key="5">
    <source>
        <dbReference type="PIRSR" id="PIRSR000103-1"/>
    </source>
</evidence>
<dbReference type="InterPro" id="IPR011548">
    <property type="entry name" value="HIBADH"/>
</dbReference>
<dbReference type="UniPathway" id="UPA00362"/>
<evidence type="ECO:0000259" key="8">
    <source>
        <dbReference type="Pfam" id="PF14833"/>
    </source>
</evidence>
<dbReference type="SUPFAM" id="SSF51735">
    <property type="entry name" value="NAD(P)-binding Rossmann-fold domains"/>
    <property type="match status" value="1"/>
</dbReference>
<dbReference type="Gene3D" id="1.10.1040.10">
    <property type="entry name" value="N-(1-d-carboxylethyl)-l-norvaline Dehydrogenase, domain 2"/>
    <property type="match status" value="1"/>
</dbReference>
<dbReference type="RefSeq" id="WP_134513456.1">
    <property type="nucleotide sequence ID" value="NZ_SOHJ01000003.1"/>
</dbReference>
<dbReference type="PIRSF" id="PIRSF000103">
    <property type="entry name" value="HIBADH"/>
    <property type="match status" value="1"/>
</dbReference>
<feature type="domain" description="3-hydroxyisobutyrate dehydrogenase-like NAD-binding" evidence="8">
    <location>
        <begin position="170"/>
        <end position="294"/>
    </location>
</feature>
<dbReference type="GO" id="GO:0006574">
    <property type="term" value="P:L-valine catabolic process"/>
    <property type="evidence" value="ECO:0007669"/>
    <property type="project" value="UniProtKB-UniPathway"/>
</dbReference>
<accession>A0A4R9AJ99</accession>
<keyword evidence="3 6" id="KW-0560">Oxidoreductase</keyword>
<proteinExistence type="inferred from homology"/>
<dbReference type="GO" id="GO:0050661">
    <property type="term" value="F:NADP binding"/>
    <property type="evidence" value="ECO:0007669"/>
    <property type="project" value="InterPro"/>
</dbReference>
<dbReference type="InterPro" id="IPR013328">
    <property type="entry name" value="6PGD_dom2"/>
</dbReference>
<dbReference type="InterPro" id="IPR015815">
    <property type="entry name" value="HIBADH-related"/>
</dbReference>
<gene>
    <name evidence="9" type="primary">mmsB</name>
    <name evidence="9" type="ORF">E3T39_04120</name>
</gene>
<comment type="caution">
    <text evidence="9">The sequence shown here is derived from an EMBL/GenBank/DDBJ whole genome shotgun (WGS) entry which is preliminary data.</text>
</comment>
<dbReference type="Pfam" id="PF14833">
    <property type="entry name" value="NAD_binding_11"/>
    <property type="match status" value="1"/>
</dbReference>
<dbReference type="NCBIfam" id="TIGR01692">
    <property type="entry name" value="HIBADH"/>
    <property type="match status" value="1"/>
</dbReference>
<feature type="domain" description="6-phosphogluconate dehydrogenase NADP-binding" evidence="7">
    <location>
        <begin position="4"/>
        <end position="166"/>
    </location>
</feature>
<evidence type="ECO:0000256" key="3">
    <source>
        <dbReference type="ARBA" id="ARBA00023002"/>
    </source>
</evidence>
<dbReference type="InterPro" id="IPR006115">
    <property type="entry name" value="6PGDH_NADP-bd"/>
</dbReference>
<keyword evidence="10" id="KW-1185">Reference proteome</keyword>
<feature type="active site" evidence="5">
    <location>
        <position position="175"/>
    </location>
</feature>
<dbReference type="PANTHER" id="PTHR22981">
    <property type="entry name" value="3-HYDROXYISOBUTYRATE DEHYDROGENASE-RELATED"/>
    <property type="match status" value="1"/>
</dbReference>
<reference evidence="9 10" key="1">
    <citation type="submission" date="2019-03" db="EMBL/GenBank/DDBJ databases">
        <title>Genomics of glacier-inhabiting Cryobacterium strains.</title>
        <authorList>
            <person name="Liu Q."/>
            <person name="Xin Y.-H."/>
        </authorList>
    </citation>
    <scope>NUCLEOTIDE SEQUENCE [LARGE SCALE GENOMIC DNA]</scope>
    <source>
        <strain evidence="9 10">Sr39</strain>
    </source>
</reference>
<dbReference type="InterPro" id="IPR008927">
    <property type="entry name" value="6-PGluconate_DH-like_C_sf"/>
</dbReference>
<sequence length="306" mass="30718">MNTSIAFLGLGHMGGPMALNLVKAGYIVTGFDLMPAAIEAAQASGLTVAETAAQAVAGADVVITMFPTGRHVIDAYSGSAHTPGLLSIAKPGTLFIDSSTIAVDDAKLAHDLAVEAGHLNVDAPVSGGVVGATAGTLAFMVGASAADFAIAEPILATMGARIVHCGDPSAGQAAKICNNMILGISMIAVSEAFVLGEKLGLTHQALFDVASTASGQCWALTTNCPVPGPVPTSPANRDYQPGFAGALMAKDLGLALNALESTGVAAELGPIAAKIYRRFADENGSGVDFSGIINDIRDNSTAQANA</sequence>
<dbReference type="Proteomes" id="UP000298170">
    <property type="component" value="Unassembled WGS sequence"/>
</dbReference>
<evidence type="ECO:0000256" key="4">
    <source>
        <dbReference type="ARBA" id="ARBA00023027"/>
    </source>
</evidence>
<dbReference type="EC" id="1.1.1.31" evidence="6"/>
<evidence type="ECO:0000313" key="10">
    <source>
        <dbReference type="Proteomes" id="UP000298170"/>
    </source>
</evidence>
<organism evidence="9 10">
    <name type="scientific">Cryobacterium suzukii</name>
    <dbReference type="NCBI Taxonomy" id="1259198"/>
    <lineage>
        <taxon>Bacteria</taxon>
        <taxon>Bacillati</taxon>
        <taxon>Actinomycetota</taxon>
        <taxon>Actinomycetes</taxon>
        <taxon>Micrococcales</taxon>
        <taxon>Microbacteriaceae</taxon>
        <taxon>Cryobacterium</taxon>
    </lineage>
</organism>
<evidence type="ECO:0000256" key="2">
    <source>
        <dbReference type="ARBA" id="ARBA00022456"/>
    </source>
</evidence>
<dbReference type="AlphaFoldDB" id="A0A4R9AJ99"/>